<feature type="region of interest" description="Disordered" evidence="1">
    <location>
        <begin position="84"/>
        <end position="104"/>
    </location>
</feature>
<accession>A0A7Y7B8G2</accession>
<evidence type="ECO:0000313" key="2">
    <source>
        <dbReference type="EMBL" id="NVK80963.1"/>
    </source>
</evidence>
<protein>
    <submittedName>
        <fullName evidence="2">Uncharacterized protein</fullName>
    </submittedName>
</protein>
<organism evidence="2 3">
    <name type="scientific">Streptomyces morookaense</name>
    <name type="common">Streptoverticillium morookaense</name>
    <dbReference type="NCBI Taxonomy" id="1970"/>
    <lineage>
        <taxon>Bacteria</taxon>
        <taxon>Bacillati</taxon>
        <taxon>Actinomycetota</taxon>
        <taxon>Actinomycetes</taxon>
        <taxon>Kitasatosporales</taxon>
        <taxon>Streptomycetaceae</taxon>
        <taxon>Streptomyces</taxon>
    </lineage>
</organism>
<gene>
    <name evidence="2" type="ORF">HG542_25390</name>
</gene>
<dbReference type="AlphaFoldDB" id="A0A7Y7B8G2"/>
<proteinExistence type="predicted"/>
<name>A0A7Y7B8G2_STRMO</name>
<reference evidence="2 3" key="1">
    <citation type="submission" date="2020-04" db="EMBL/GenBank/DDBJ databases">
        <title>Draft Genome Sequence of Streptomyces morookaense DSM 40503, an 8-azaguanine-producing strain.</title>
        <authorList>
            <person name="Qi J."/>
            <person name="Gao J.-M."/>
        </authorList>
    </citation>
    <scope>NUCLEOTIDE SEQUENCE [LARGE SCALE GENOMIC DNA]</scope>
    <source>
        <strain evidence="2 3">DSM 40503</strain>
    </source>
</reference>
<dbReference type="EMBL" id="JABBXF010000067">
    <property type="protein sequence ID" value="NVK80963.1"/>
    <property type="molecule type" value="Genomic_DNA"/>
</dbReference>
<evidence type="ECO:0000313" key="3">
    <source>
        <dbReference type="Proteomes" id="UP000587462"/>
    </source>
</evidence>
<evidence type="ECO:0000256" key="1">
    <source>
        <dbReference type="SAM" id="MobiDB-lite"/>
    </source>
</evidence>
<keyword evidence="3" id="KW-1185">Reference proteome</keyword>
<comment type="caution">
    <text evidence="2">The sequence shown here is derived from an EMBL/GenBank/DDBJ whole genome shotgun (WGS) entry which is preliminary data.</text>
</comment>
<dbReference type="RefSeq" id="WP_171085308.1">
    <property type="nucleotide sequence ID" value="NZ_BNBU01000008.1"/>
</dbReference>
<dbReference type="Proteomes" id="UP000587462">
    <property type="component" value="Unassembled WGS sequence"/>
</dbReference>
<sequence length="104" mass="11319">MALPGKGSRRIVVDGVTYRWAVRGRPTYDQGLCWSPLTFAVEHADSPGTTLVVRTGRPHPGNWMGQPTEPVLPSAVADAIRTARREGWTPEAPGSPFLLDRARA</sequence>